<keyword evidence="4" id="KW-0233">DNA recombination</keyword>
<evidence type="ECO:0000256" key="3">
    <source>
        <dbReference type="ARBA" id="ARBA00022763"/>
    </source>
</evidence>
<evidence type="ECO:0000256" key="6">
    <source>
        <dbReference type="ARBA" id="ARBA00033409"/>
    </source>
</evidence>
<keyword evidence="5" id="KW-0234">DNA repair</keyword>
<dbReference type="SUPFAM" id="SSF57863">
    <property type="entry name" value="ArfGap/RecO-like zinc finger"/>
    <property type="match status" value="1"/>
</dbReference>
<dbReference type="HAMAP" id="MF_00201">
    <property type="entry name" value="RecO"/>
    <property type="match status" value="1"/>
</dbReference>
<comment type="caution">
    <text evidence="8">The sequence shown here is derived from an EMBL/GenBank/DDBJ whole genome shotgun (WGS) entry which is preliminary data.</text>
</comment>
<reference evidence="8" key="1">
    <citation type="submission" date="2020-07" db="EMBL/GenBank/DDBJ databases">
        <title>Huge and variable diversity of episymbiotic CPR bacteria and DPANN archaea in groundwater ecosystems.</title>
        <authorList>
            <person name="He C.Y."/>
            <person name="Keren R."/>
            <person name="Whittaker M."/>
            <person name="Farag I.F."/>
            <person name="Doudna J."/>
            <person name="Cate J.H.D."/>
            <person name="Banfield J.F."/>
        </authorList>
    </citation>
    <scope>NUCLEOTIDE SEQUENCE</scope>
    <source>
        <strain evidence="8">NC_groundwater_1664_Pr3_B-0.1um_52_9</strain>
    </source>
</reference>
<comment type="similarity">
    <text evidence="1">Belongs to the RecO family.</text>
</comment>
<evidence type="ECO:0000313" key="8">
    <source>
        <dbReference type="EMBL" id="MBI5251383.1"/>
    </source>
</evidence>
<dbReference type="GO" id="GO:0043590">
    <property type="term" value="C:bacterial nucleoid"/>
    <property type="evidence" value="ECO:0007669"/>
    <property type="project" value="TreeGrafter"/>
</dbReference>
<dbReference type="GO" id="GO:0006302">
    <property type="term" value="P:double-strand break repair"/>
    <property type="evidence" value="ECO:0007669"/>
    <property type="project" value="TreeGrafter"/>
</dbReference>
<accession>A0A9D6Z1S0</accession>
<protein>
    <recommendedName>
        <fullName evidence="2">DNA repair protein RecO</fullName>
    </recommendedName>
    <alternativeName>
        <fullName evidence="6">Recombination protein O</fullName>
    </alternativeName>
</protein>
<sequence>MVSSLILKKQDRGEADELVVFLSRELGWLRGIAKNAKKSRVRFGGHLETFSLVDLTLRPRKKDDLVWIDESQVIHGHIGIRSDIAKVTRAAYFLELASVFLPEDSPDADLFDFLHDFLDSLESGNPSSLCLLLDEIRLLGLLGYSPRFDVCTGCGKPLEPGQEGVFSPPLGGVCHRLCIPA</sequence>
<dbReference type="Pfam" id="PF02565">
    <property type="entry name" value="RecO_C"/>
    <property type="match status" value="1"/>
</dbReference>
<dbReference type="InterPro" id="IPR022572">
    <property type="entry name" value="DNA_rep/recomb_RecO_N"/>
</dbReference>
<gene>
    <name evidence="8" type="primary">recO</name>
    <name evidence="8" type="ORF">HY912_17985</name>
</gene>
<proteinExistence type="inferred from homology"/>
<dbReference type="PANTHER" id="PTHR33991:SF1">
    <property type="entry name" value="DNA REPAIR PROTEIN RECO"/>
    <property type="match status" value="1"/>
</dbReference>
<dbReference type="GO" id="GO:0006310">
    <property type="term" value="P:DNA recombination"/>
    <property type="evidence" value="ECO:0007669"/>
    <property type="project" value="UniProtKB-KW"/>
</dbReference>
<dbReference type="InterPro" id="IPR012340">
    <property type="entry name" value="NA-bd_OB-fold"/>
</dbReference>
<organism evidence="8 9">
    <name type="scientific">Desulfomonile tiedjei</name>
    <dbReference type="NCBI Taxonomy" id="2358"/>
    <lineage>
        <taxon>Bacteria</taxon>
        <taxon>Pseudomonadati</taxon>
        <taxon>Thermodesulfobacteriota</taxon>
        <taxon>Desulfomonilia</taxon>
        <taxon>Desulfomonilales</taxon>
        <taxon>Desulfomonilaceae</taxon>
        <taxon>Desulfomonile</taxon>
    </lineage>
</organism>
<dbReference type="Proteomes" id="UP000807825">
    <property type="component" value="Unassembled WGS sequence"/>
</dbReference>
<dbReference type="Pfam" id="PF11967">
    <property type="entry name" value="RecO_N"/>
    <property type="match status" value="1"/>
</dbReference>
<evidence type="ECO:0000259" key="7">
    <source>
        <dbReference type="Pfam" id="PF11967"/>
    </source>
</evidence>
<dbReference type="Gene3D" id="1.20.1440.120">
    <property type="entry name" value="Recombination protein O, C-terminal domain"/>
    <property type="match status" value="1"/>
</dbReference>
<name>A0A9D6Z1S0_9BACT</name>
<dbReference type="AlphaFoldDB" id="A0A9D6Z1S0"/>
<dbReference type="EMBL" id="JACRDE010000470">
    <property type="protein sequence ID" value="MBI5251383.1"/>
    <property type="molecule type" value="Genomic_DNA"/>
</dbReference>
<dbReference type="SUPFAM" id="SSF50249">
    <property type="entry name" value="Nucleic acid-binding proteins"/>
    <property type="match status" value="1"/>
</dbReference>
<evidence type="ECO:0000256" key="5">
    <source>
        <dbReference type="ARBA" id="ARBA00023204"/>
    </source>
</evidence>
<evidence type="ECO:0000313" key="9">
    <source>
        <dbReference type="Proteomes" id="UP000807825"/>
    </source>
</evidence>
<keyword evidence="3" id="KW-0227">DNA damage</keyword>
<dbReference type="InterPro" id="IPR003717">
    <property type="entry name" value="RecO"/>
</dbReference>
<dbReference type="PANTHER" id="PTHR33991">
    <property type="entry name" value="DNA REPAIR PROTEIN RECO"/>
    <property type="match status" value="1"/>
</dbReference>
<feature type="domain" description="DNA replication/recombination mediator RecO N-terminal" evidence="7">
    <location>
        <begin position="5"/>
        <end position="75"/>
    </location>
</feature>
<dbReference type="Gene3D" id="2.40.50.140">
    <property type="entry name" value="Nucleic acid-binding proteins"/>
    <property type="match status" value="1"/>
</dbReference>
<dbReference type="InterPro" id="IPR037278">
    <property type="entry name" value="ARFGAP/RecO"/>
</dbReference>
<evidence type="ECO:0000256" key="1">
    <source>
        <dbReference type="ARBA" id="ARBA00007452"/>
    </source>
</evidence>
<evidence type="ECO:0000256" key="4">
    <source>
        <dbReference type="ARBA" id="ARBA00023172"/>
    </source>
</evidence>
<dbReference type="InterPro" id="IPR042242">
    <property type="entry name" value="RecO_C"/>
</dbReference>
<dbReference type="NCBIfam" id="TIGR00613">
    <property type="entry name" value="reco"/>
    <property type="match status" value="1"/>
</dbReference>
<feature type="non-terminal residue" evidence="8">
    <location>
        <position position="181"/>
    </location>
</feature>
<evidence type="ECO:0000256" key="2">
    <source>
        <dbReference type="ARBA" id="ARBA00021310"/>
    </source>
</evidence>